<name>A0ABX4DYG6_9PSED</name>
<protein>
    <submittedName>
        <fullName evidence="1">Uncharacterized protein</fullName>
    </submittedName>
</protein>
<dbReference type="RefSeq" id="WP_083348759.1">
    <property type="nucleotide sequence ID" value="NZ_LT629767.1"/>
</dbReference>
<keyword evidence="2" id="KW-1185">Reference proteome</keyword>
<evidence type="ECO:0000313" key="1">
    <source>
        <dbReference type="EMBL" id="OXR34357.1"/>
    </source>
</evidence>
<proteinExistence type="predicted"/>
<sequence length="66" mass="7570">MTFNDEFRLATYKLLLELDASTTSMMLLVSSRDTAGVDWDLAVQRHRDVCEAWNSFLHQPVPKANI</sequence>
<accession>A0ABX4DYG6</accession>
<evidence type="ECO:0000313" key="2">
    <source>
        <dbReference type="Proteomes" id="UP000215455"/>
    </source>
</evidence>
<reference evidence="1 2" key="1">
    <citation type="submission" date="2017-06" db="EMBL/GenBank/DDBJ databases">
        <authorList>
            <person name="Furmanczyk E.M."/>
        </authorList>
    </citation>
    <scope>NUCLEOTIDE SEQUENCE [LARGE SCALE GENOMIC DNA]</scope>
    <source>
        <strain evidence="1 2">DSM 16611</strain>
    </source>
</reference>
<comment type="caution">
    <text evidence="1">The sequence shown here is derived from an EMBL/GenBank/DDBJ whole genome shotgun (WGS) entry which is preliminary data.</text>
</comment>
<dbReference type="Proteomes" id="UP000215455">
    <property type="component" value="Unassembled WGS sequence"/>
</dbReference>
<gene>
    <name evidence="1" type="ORF">PSUM_00160</name>
</gene>
<organism evidence="1 2">
    <name type="scientific">Pseudomonas umsongensis</name>
    <dbReference type="NCBI Taxonomy" id="198618"/>
    <lineage>
        <taxon>Bacteria</taxon>
        <taxon>Pseudomonadati</taxon>
        <taxon>Pseudomonadota</taxon>
        <taxon>Gammaproteobacteria</taxon>
        <taxon>Pseudomonadales</taxon>
        <taxon>Pseudomonadaceae</taxon>
        <taxon>Pseudomonas</taxon>
    </lineage>
</organism>
<dbReference type="EMBL" id="NIWU01000001">
    <property type="protein sequence ID" value="OXR34357.1"/>
    <property type="molecule type" value="Genomic_DNA"/>
</dbReference>